<name>A0A1X2GGL6_9FUNG</name>
<accession>A0A1X2GGL6</accession>
<organism evidence="2 3">
    <name type="scientific">Hesseltinella vesiculosa</name>
    <dbReference type="NCBI Taxonomy" id="101127"/>
    <lineage>
        <taxon>Eukaryota</taxon>
        <taxon>Fungi</taxon>
        <taxon>Fungi incertae sedis</taxon>
        <taxon>Mucoromycota</taxon>
        <taxon>Mucoromycotina</taxon>
        <taxon>Mucoromycetes</taxon>
        <taxon>Mucorales</taxon>
        <taxon>Cunninghamellaceae</taxon>
        <taxon>Hesseltinella</taxon>
    </lineage>
</organism>
<feature type="compositionally biased region" description="Basic and acidic residues" evidence="1">
    <location>
        <begin position="1"/>
        <end position="21"/>
    </location>
</feature>
<evidence type="ECO:0000313" key="2">
    <source>
        <dbReference type="EMBL" id="ORX53199.1"/>
    </source>
</evidence>
<evidence type="ECO:0000256" key="1">
    <source>
        <dbReference type="SAM" id="MobiDB-lite"/>
    </source>
</evidence>
<sequence length="242" mass="26918">MKQGARDEFNASVNQHREDQRPMTSIPNVHGSRQRSLTKLAKQKPPTLARTTLVKPPVSDDQGTLVPSFLTTQLRQPQPSLAAAIITQIFVTSTFQLLLGKLTIKTTLTADFRARLETSFQQCQVMGCFHTTWTSMLMIWQLAIRPPLAPAATTADELQTRRGPSMTPRPPIRSVIRNQPQPWPICVNFSGKHSSQHRDCHRCNQRMTLSQPALGSSPSISATCCHHPNIAPTNTTSFVCDQ</sequence>
<proteinExistence type="predicted"/>
<protein>
    <submittedName>
        <fullName evidence="2">Uncharacterized protein</fullName>
    </submittedName>
</protein>
<dbReference type="AlphaFoldDB" id="A0A1X2GGL6"/>
<comment type="caution">
    <text evidence="2">The sequence shown here is derived from an EMBL/GenBank/DDBJ whole genome shotgun (WGS) entry which is preliminary data.</text>
</comment>
<evidence type="ECO:0000313" key="3">
    <source>
        <dbReference type="Proteomes" id="UP000242146"/>
    </source>
</evidence>
<dbReference type="Proteomes" id="UP000242146">
    <property type="component" value="Unassembled WGS sequence"/>
</dbReference>
<keyword evidence="3" id="KW-1185">Reference proteome</keyword>
<feature type="region of interest" description="Disordered" evidence="1">
    <location>
        <begin position="1"/>
        <end position="40"/>
    </location>
</feature>
<dbReference type="EMBL" id="MCGT01000016">
    <property type="protein sequence ID" value="ORX53199.1"/>
    <property type="molecule type" value="Genomic_DNA"/>
</dbReference>
<feature type="region of interest" description="Disordered" evidence="1">
    <location>
        <begin position="153"/>
        <end position="174"/>
    </location>
</feature>
<reference evidence="2 3" key="1">
    <citation type="submission" date="2016-07" db="EMBL/GenBank/DDBJ databases">
        <title>Pervasive Adenine N6-methylation of Active Genes in Fungi.</title>
        <authorList>
            <consortium name="DOE Joint Genome Institute"/>
            <person name="Mondo S.J."/>
            <person name="Dannebaum R.O."/>
            <person name="Kuo R.C."/>
            <person name="Labutti K."/>
            <person name="Haridas S."/>
            <person name="Kuo A."/>
            <person name="Salamov A."/>
            <person name="Ahrendt S.R."/>
            <person name="Lipzen A."/>
            <person name="Sullivan W."/>
            <person name="Andreopoulos W.B."/>
            <person name="Clum A."/>
            <person name="Lindquist E."/>
            <person name="Daum C."/>
            <person name="Ramamoorthy G.K."/>
            <person name="Gryganskyi A."/>
            <person name="Culley D."/>
            <person name="Magnuson J.K."/>
            <person name="James T.Y."/>
            <person name="O'Malley M.A."/>
            <person name="Stajich J.E."/>
            <person name="Spatafora J.W."/>
            <person name="Visel A."/>
            <person name="Grigoriev I.V."/>
        </authorList>
    </citation>
    <scope>NUCLEOTIDE SEQUENCE [LARGE SCALE GENOMIC DNA]</scope>
    <source>
        <strain evidence="2 3">NRRL 3301</strain>
    </source>
</reference>
<gene>
    <name evidence="2" type="ORF">DM01DRAFT_1407949</name>
</gene>